<dbReference type="PANTHER" id="PTHR46373:SF2">
    <property type="entry name" value="RWP-RK DOMAIN-CONTAINING PROTEIN"/>
    <property type="match status" value="1"/>
</dbReference>
<evidence type="ECO:0000256" key="5">
    <source>
        <dbReference type="ARBA" id="ARBA00023163"/>
    </source>
</evidence>
<reference evidence="9" key="2">
    <citation type="submission" date="2010-04" db="EMBL/GenBank/DDBJ databases">
        <authorList>
            <person name="Buell R."/>
            <person name="Hamilton J."/>
            <person name="Hostetler J."/>
        </authorList>
    </citation>
    <scope>NUCLEOTIDE SEQUENCE [LARGE SCALE GENOMIC DNA]</scope>
    <source>
        <strain evidence="9">DAOM:BR144</strain>
    </source>
</reference>
<feature type="domain" description="RWP-RK" evidence="7">
    <location>
        <begin position="108"/>
        <end position="193"/>
    </location>
</feature>
<dbReference type="Pfam" id="PF02042">
    <property type="entry name" value="RWP-RK"/>
    <property type="match status" value="1"/>
</dbReference>
<keyword evidence="5" id="KW-0804">Transcription</keyword>
<dbReference type="Proteomes" id="UP000019132">
    <property type="component" value="Unassembled WGS sequence"/>
</dbReference>
<evidence type="ECO:0000256" key="4">
    <source>
        <dbReference type="ARBA" id="ARBA00023125"/>
    </source>
</evidence>
<reference evidence="8" key="3">
    <citation type="submission" date="2015-02" db="UniProtKB">
        <authorList>
            <consortium name="EnsemblProtists"/>
        </authorList>
    </citation>
    <scope>IDENTIFICATION</scope>
    <source>
        <strain evidence="8">DAOM BR144</strain>
    </source>
</reference>
<keyword evidence="9" id="KW-1185">Reference proteome</keyword>
<evidence type="ECO:0000256" key="6">
    <source>
        <dbReference type="ARBA" id="ARBA00023242"/>
    </source>
</evidence>
<dbReference type="AlphaFoldDB" id="K3WJ34"/>
<dbReference type="PANTHER" id="PTHR46373">
    <property type="entry name" value="PROTEIN RKD4"/>
    <property type="match status" value="1"/>
</dbReference>
<name>K3WJ34_GLOUD</name>
<dbReference type="InParanoid" id="K3WJ34"/>
<evidence type="ECO:0000313" key="8">
    <source>
        <dbReference type="EnsemblProtists" id="PYU1_T004976"/>
    </source>
</evidence>
<dbReference type="HOGENOM" id="CLU_086522_0_0_1"/>
<keyword evidence="3" id="KW-0175">Coiled coil</keyword>
<keyword evidence="2" id="KW-0805">Transcription regulation</keyword>
<dbReference type="EnsemblProtists" id="PYU1_T004976">
    <property type="protein sequence ID" value="PYU1_T004976"/>
    <property type="gene ID" value="PYU1_G004965"/>
</dbReference>
<dbReference type="STRING" id="431595.K3WJ34"/>
<dbReference type="VEuPathDB" id="FungiDB:PYU1_G004965"/>
<dbReference type="eggNOG" id="ENOG502SEZB">
    <property type="taxonomic scope" value="Eukaryota"/>
</dbReference>
<dbReference type="GO" id="GO:0003677">
    <property type="term" value="F:DNA binding"/>
    <property type="evidence" value="ECO:0007669"/>
    <property type="project" value="UniProtKB-KW"/>
</dbReference>
<reference evidence="9" key="1">
    <citation type="journal article" date="2010" name="Genome Biol.">
        <title>Genome sequence of the necrotrophic plant pathogen Pythium ultimum reveals original pathogenicity mechanisms and effector repertoire.</title>
        <authorList>
            <person name="Levesque C.A."/>
            <person name="Brouwer H."/>
            <person name="Cano L."/>
            <person name="Hamilton J.P."/>
            <person name="Holt C."/>
            <person name="Huitema E."/>
            <person name="Raffaele S."/>
            <person name="Robideau G.P."/>
            <person name="Thines M."/>
            <person name="Win J."/>
            <person name="Zerillo M.M."/>
            <person name="Beakes G.W."/>
            <person name="Boore J.L."/>
            <person name="Busam D."/>
            <person name="Dumas B."/>
            <person name="Ferriera S."/>
            <person name="Fuerstenberg S.I."/>
            <person name="Gachon C.M."/>
            <person name="Gaulin E."/>
            <person name="Govers F."/>
            <person name="Grenville-Briggs L."/>
            <person name="Horner N."/>
            <person name="Hostetler J."/>
            <person name="Jiang R.H."/>
            <person name="Johnson J."/>
            <person name="Krajaejun T."/>
            <person name="Lin H."/>
            <person name="Meijer H.J."/>
            <person name="Moore B."/>
            <person name="Morris P."/>
            <person name="Phuntmart V."/>
            <person name="Puiu D."/>
            <person name="Shetty J."/>
            <person name="Stajich J.E."/>
            <person name="Tripathy S."/>
            <person name="Wawra S."/>
            <person name="van West P."/>
            <person name="Whitty B.R."/>
            <person name="Coutinho P.M."/>
            <person name="Henrissat B."/>
            <person name="Martin F."/>
            <person name="Thomas P.D."/>
            <person name="Tyler B.M."/>
            <person name="De Vries R.P."/>
            <person name="Kamoun S."/>
            <person name="Yandell M."/>
            <person name="Tisserat N."/>
            <person name="Buell C.R."/>
        </authorList>
    </citation>
    <scope>NUCLEOTIDE SEQUENCE</scope>
    <source>
        <strain evidence="9">DAOM:BR144</strain>
    </source>
</reference>
<dbReference type="InterPro" id="IPR044607">
    <property type="entry name" value="RKD-like"/>
</dbReference>
<evidence type="ECO:0000256" key="1">
    <source>
        <dbReference type="ARBA" id="ARBA00004049"/>
    </source>
</evidence>
<organism evidence="8 9">
    <name type="scientific">Globisporangium ultimum (strain ATCC 200006 / CBS 805.95 / DAOM BR144)</name>
    <name type="common">Pythium ultimum</name>
    <dbReference type="NCBI Taxonomy" id="431595"/>
    <lineage>
        <taxon>Eukaryota</taxon>
        <taxon>Sar</taxon>
        <taxon>Stramenopiles</taxon>
        <taxon>Oomycota</taxon>
        <taxon>Peronosporomycetes</taxon>
        <taxon>Pythiales</taxon>
        <taxon>Pythiaceae</taxon>
        <taxon>Globisporangium</taxon>
    </lineage>
</organism>
<sequence>MPFERMSYQQQPARFDFALSYHPRRVLQQMQPHPHVANPPMRGSQWTPSRPAAVERMALPALNIPNARAAAVTTASPSLPLTTMQRMTIQSPSISDITARNNAVAPIQSPANKKRVRALPNASKSITLDLLRPHFEKPLAEVAAMFGICMTLMKKICRKNGVPRWPHRQIRGLRKSIWSIEKALRCCESETQKRSYNDHLQKQRTKLLTILKGPDGPSRAAFDKILSEPCSPSFEFAASPASSSGKKKDLSVPFSLSSPERLPSYDQFRSSPVSHDNYTPVVVKLPPIASLLHKKIPLQRTTGTFSGSFHF</sequence>
<dbReference type="GO" id="GO:0003700">
    <property type="term" value="F:DNA-binding transcription factor activity"/>
    <property type="evidence" value="ECO:0007669"/>
    <property type="project" value="InterPro"/>
</dbReference>
<dbReference type="PROSITE" id="PS51519">
    <property type="entry name" value="RWP_RK"/>
    <property type="match status" value="1"/>
</dbReference>
<protein>
    <recommendedName>
        <fullName evidence="7">RWP-RK domain-containing protein</fullName>
    </recommendedName>
</protein>
<keyword evidence="4" id="KW-0238">DNA-binding</keyword>
<proteinExistence type="predicted"/>
<evidence type="ECO:0000259" key="7">
    <source>
        <dbReference type="PROSITE" id="PS51519"/>
    </source>
</evidence>
<dbReference type="InterPro" id="IPR003035">
    <property type="entry name" value="RWP-RK_dom"/>
</dbReference>
<accession>K3WJ34</accession>
<evidence type="ECO:0000256" key="3">
    <source>
        <dbReference type="ARBA" id="ARBA00023054"/>
    </source>
</evidence>
<evidence type="ECO:0000256" key="2">
    <source>
        <dbReference type="ARBA" id="ARBA00023015"/>
    </source>
</evidence>
<comment type="function">
    <text evidence="1">Putative transcription factor.</text>
</comment>
<evidence type="ECO:0000313" key="9">
    <source>
        <dbReference type="Proteomes" id="UP000019132"/>
    </source>
</evidence>
<keyword evidence="6" id="KW-0539">Nucleus</keyword>
<dbReference type="EMBL" id="GL376564">
    <property type="status" value="NOT_ANNOTATED_CDS"/>
    <property type="molecule type" value="Genomic_DNA"/>
</dbReference>